<sequence length="184" mass="21147">MKKEQNEDDILPVLRVSYEQLPSGFKRCCFVCCSSFPKNCEYNDYELIQFWMVHGLLQSSDGESELEEIGSIHLKDLEYGCFLQDFRDLYLALPDPDSVIRQYFPSLSQDLDHVLTVFIHSDKDVLDLHISGCGALNFPNLEALLQELRIFGCPRLDPETGDDWEKISHTPKVIVDNVDVIEQT</sequence>
<evidence type="ECO:0000259" key="2">
    <source>
        <dbReference type="Pfam" id="PF23559"/>
    </source>
</evidence>
<dbReference type="Pfam" id="PF23559">
    <property type="entry name" value="WHD_DRP"/>
    <property type="match status" value="1"/>
</dbReference>
<dbReference type="PANTHER" id="PTHR23155">
    <property type="entry name" value="DISEASE RESISTANCE PROTEIN RP"/>
    <property type="match status" value="1"/>
</dbReference>
<name>A0A835JH79_9ROSI</name>
<evidence type="ECO:0000313" key="3">
    <source>
        <dbReference type="EMBL" id="KAF9671177.1"/>
    </source>
</evidence>
<keyword evidence="1" id="KW-0677">Repeat</keyword>
<gene>
    <name evidence="3" type="ORF">SADUNF_Sadunf12G0020300</name>
</gene>
<dbReference type="InterPro" id="IPR044974">
    <property type="entry name" value="Disease_R_plants"/>
</dbReference>
<proteinExistence type="predicted"/>
<evidence type="ECO:0000313" key="4">
    <source>
        <dbReference type="Proteomes" id="UP000657918"/>
    </source>
</evidence>
<feature type="domain" description="Disease resistance protein winged helix" evidence="2">
    <location>
        <begin position="36"/>
        <end position="84"/>
    </location>
</feature>
<dbReference type="OrthoDB" id="37484at2759"/>
<keyword evidence="4" id="KW-1185">Reference proteome</keyword>
<accession>A0A835JH79</accession>
<dbReference type="EMBL" id="JADGMS010000012">
    <property type="protein sequence ID" value="KAF9671177.1"/>
    <property type="molecule type" value="Genomic_DNA"/>
</dbReference>
<organism evidence="3 4">
    <name type="scientific">Salix dunnii</name>
    <dbReference type="NCBI Taxonomy" id="1413687"/>
    <lineage>
        <taxon>Eukaryota</taxon>
        <taxon>Viridiplantae</taxon>
        <taxon>Streptophyta</taxon>
        <taxon>Embryophyta</taxon>
        <taxon>Tracheophyta</taxon>
        <taxon>Spermatophyta</taxon>
        <taxon>Magnoliopsida</taxon>
        <taxon>eudicotyledons</taxon>
        <taxon>Gunneridae</taxon>
        <taxon>Pentapetalae</taxon>
        <taxon>rosids</taxon>
        <taxon>fabids</taxon>
        <taxon>Malpighiales</taxon>
        <taxon>Salicaceae</taxon>
        <taxon>Saliceae</taxon>
        <taxon>Salix</taxon>
    </lineage>
</organism>
<evidence type="ECO:0000256" key="1">
    <source>
        <dbReference type="ARBA" id="ARBA00022737"/>
    </source>
</evidence>
<dbReference type="AlphaFoldDB" id="A0A835JH79"/>
<dbReference type="GO" id="GO:0098542">
    <property type="term" value="P:defense response to other organism"/>
    <property type="evidence" value="ECO:0007669"/>
    <property type="project" value="TreeGrafter"/>
</dbReference>
<dbReference type="InterPro" id="IPR058922">
    <property type="entry name" value="WHD_DRP"/>
</dbReference>
<protein>
    <recommendedName>
        <fullName evidence="2">Disease resistance protein winged helix domain-containing protein</fullName>
    </recommendedName>
</protein>
<dbReference type="Proteomes" id="UP000657918">
    <property type="component" value="Unassembled WGS sequence"/>
</dbReference>
<dbReference type="PANTHER" id="PTHR23155:SF1060">
    <property type="entry name" value="NBS-LRR DISEASE RESISTANCE PROTEIN"/>
    <property type="match status" value="1"/>
</dbReference>
<reference evidence="3 4" key="1">
    <citation type="submission" date="2020-10" db="EMBL/GenBank/DDBJ databases">
        <title>Plant Genome Project.</title>
        <authorList>
            <person name="Zhang R.-G."/>
        </authorList>
    </citation>
    <scope>NUCLEOTIDE SEQUENCE [LARGE SCALE GENOMIC DNA]</scope>
    <source>
        <strain evidence="3">FAFU-HL-1</strain>
        <tissue evidence="3">Leaf</tissue>
    </source>
</reference>
<comment type="caution">
    <text evidence="3">The sequence shown here is derived from an EMBL/GenBank/DDBJ whole genome shotgun (WGS) entry which is preliminary data.</text>
</comment>